<dbReference type="AlphaFoldDB" id="A0AAV7T509"/>
<organism evidence="2 3">
    <name type="scientific">Pleurodeles waltl</name>
    <name type="common">Iberian ribbed newt</name>
    <dbReference type="NCBI Taxonomy" id="8319"/>
    <lineage>
        <taxon>Eukaryota</taxon>
        <taxon>Metazoa</taxon>
        <taxon>Chordata</taxon>
        <taxon>Craniata</taxon>
        <taxon>Vertebrata</taxon>
        <taxon>Euteleostomi</taxon>
        <taxon>Amphibia</taxon>
        <taxon>Batrachia</taxon>
        <taxon>Caudata</taxon>
        <taxon>Salamandroidea</taxon>
        <taxon>Salamandridae</taxon>
        <taxon>Pleurodelinae</taxon>
        <taxon>Pleurodeles</taxon>
    </lineage>
</organism>
<gene>
    <name evidence="2" type="ORF">NDU88_003558</name>
</gene>
<feature type="region of interest" description="Disordered" evidence="1">
    <location>
        <begin position="28"/>
        <end position="149"/>
    </location>
</feature>
<name>A0AAV7T509_PLEWA</name>
<evidence type="ECO:0000256" key="1">
    <source>
        <dbReference type="SAM" id="MobiDB-lite"/>
    </source>
</evidence>
<proteinExistence type="predicted"/>
<protein>
    <submittedName>
        <fullName evidence="2">Uncharacterized protein</fullName>
    </submittedName>
</protein>
<evidence type="ECO:0000313" key="3">
    <source>
        <dbReference type="Proteomes" id="UP001066276"/>
    </source>
</evidence>
<feature type="compositionally biased region" description="Pro residues" evidence="1">
    <location>
        <begin position="126"/>
        <end position="137"/>
    </location>
</feature>
<comment type="caution">
    <text evidence="2">The sequence shown here is derived from an EMBL/GenBank/DDBJ whole genome shotgun (WGS) entry which is preliminary data.</text>
</comment>
<dbReference type="EMBL" id="JANPWB010000007">
    <property type="protein sequence ID" value="KAJ1171700.1"/>
    <property type="molecule type" value="Genomic_DNA"/>
</dbReference>
<feature type="compositionally biased region" description="Basic residues" evidence="1">
    <location>
        <begin position="41"/>
        <end position="58"/>
    </location>
</feature>
<feature type="compositionally biased region" description="Basic residues" evidence="1">
    <location>
        <begin position="112"/>
        <end position="124"/>
    </location>
</feature>
<reference evidence="2" key="1">
    <citation type="journal article" date="2022" name="bioRxiv">
        <title>Sequencing and chromosome-scale assembly of the giantPleurodeles waltlgenome.</title>
        <authorList>
            <person name="Brown T."/>
            <person name="Elewa A."/>
            <person name="Iarovenko S."/>
            <person name="Subramanian E."/>
            <person name="Araus A.J."/>
            <person name="Petzold A."/>
            <person name="Susuki M."/>
            <person name="Suzuki K.-i.T."/>
            <person name="Hayashi T."/>
            <person name="Toyoda A."/>
            <person name="Oliveira C."/>
            <person name="Osipova E."/>
            <person name="Leigh N.D."/>
            <person name="Simon A."/>
            <person name="Yun M.H."/>
        </authorList>
    </citation>
    <scope>NUCLEOTIDE SEQUENCE</scope>
    <source>
        <strain evidence="2">20211129_DDA</strain>
        <tissue evidence="2">Liver</tissue>
    </source>
</reference>
<sequence length="149" mass="16506">MKGAVPPSPPATTRLRHQNCKISSGVYIRPQHEHATTASRARTHRTCSRPHPTRHRCRRADQGAVPIRSRPQPLLGACDSQPPPGASHREKSTGHRRGRLPGPPWNSPVSSSRRKQHRRPRRSPARTPPGPSPPPKPARVSRVTSNWAC</sequence>
<dbReference type="Proteomes" id="UP001066276">
    <property type="component" value="Chromosome 4_1"/>
</dbReference>
<evidence type="ECO:0000313" key="2">
    <source>
        <dbReference type="EMBL" id="KAJ1171700.1"/>
    </source>
</evidence>
<keyword evidence="3" id="KW-1185">Reference proteome</keyword>
<accession>A0AAV7T509</accession>